<dbReference type="InterPro" id="IPR046960">
    <property type="entry name" value="PPR_At4g14850-like_plant"/>
</dbReference>
<name>A0A7J0GBZ4_9ERIC</name>
<dbReference type="PROSITE" id="PS51375">
    <property type="entry name" value="PPR"/>
    <property type="match status" value="2"/>
</dbReference>
<dbReference type="OrthoDB" id="185373at2759"/>
<dbReference type="InterPro" id="IPR011990">
    <property type="entry name" value="TPR-like_helical_dom_sf"/>
</dbReference>
<sequence>MITADSSSQSPKISIRMYNKMRVCENIAADHYTYPFVFRACAKAFDVEKGKEVHGVSVFDEFPEKDVFWNAMIMGYAREGKVFETLGLFEEMLEVGEVKPNEGTLLGTALIDLYSKCGCLDDARKVFEEMPEKNVVVWNSLICGYSQVGSLRYATDLFREMCSSIVKPDRVTISALLGCKQYFDLMKYHKITPKIEHFGCMVDLLGCAGLLKEARELITRMEIEPNAIVWGSLLSACSIEVGEWAAHNIFKLDAIDGGSYMFLGNLYAAARRFSGVKAVREIMVEKGICQPPGCSMIEIDDVVHKILVADKPHCRSLEIYTVLDELSPKLKMAGYVPMLALDEDGVRI</sequence>
<protein>
    <submittedName>
        <fullName evidence="3">Pentatricopeptide repeat (PPR) superfamily protein</fullName>
    </submittedName>
</protein>
<dbReference type="Pfam" id="PF01535">
    <property type="entry name" value="PPR"/>
    <property type="match status" value="2"/>
</dbReference>
<accession>A0A7J0GBZ4</accession>
<dbReference type="PANTHER" id="PTHR47926:SF386">
    <property type="entry name" value="PENTATRICOPEPTIDE REPEAT-CONTAINING PROTEIN"/>
    <property type="match status" value="1"/>
</dbReference>
<dbReference type="NCBIfam" id="TIGR00756">
    <property type="entry name" value="PPR"/>
    <property type="match status" value="3"/>
</dbReference>
<feature type="repeat" description="PPR" evidence="2">
    <location>
        <begin position="134"/>
        <end position="168"/>
    </location>
</feature>
<reference evidence="3 4" key="1">
    <citation type="submission" date="2019-07" db="EMBL/GenBank/DDBJ databases">
        <title>De Novo Assembly of kiwifruit Actinidia rufa.</title>
        <authorList>
            <person name="Sugita-Konishi S."/>
            <person name="Sato K."/>
            <person name="Mori E."/>
            <person name="Abe Y."/>
            <person name="Kisaki G."/>
            <person name="Hamano K."/>
            <person name="Suezawa K."/>
            <person name="Otani M."/>
            <person name="Fukuda T."/>
            <person name="Manabe T."/>
            <person name="Gomi K."/>
            <person name="Tabuchi M."/>
            <person name="Akimitsu K."/>
            <person name="Kataoka I."/>
        </authorList>
    </citation>
    <scope>NUCLEOTIDE SEQUENCE [LARGE SCALE GENOMIC DNA]</scope>
    <source>
        <strain evidence="4">cv. Fuchu</strain>
    </source>
</reference>
<dbReference type="EMBL" id="BJWL01000020">
    <property type="protein sequence ID" value="GFZ08313.1"/>
    <property type="molecule type" value="Genomic_DNA"/>
</dbReference>
<dbReference type="Gene3D" id="1.25.40.10">
    <property type="entry name" value="Tetratricopeptide repeat domain"/>
    <property type="match status" value="3"/>
</dbReference>
<evidence type="ECO:0000256" key="2">
    <source>
        <dbReference type="PROSITE-ProRule" id="PRU00708"/>
    </source>
</evidence>
<feature type="repeat" description="PPR" evidence="2">
    <location>
        <begin position="65"/>
        <end position="99"/>
    </location>
</feature>
<gene>
    <name evidence="3" type="ORF">Acr_20g0001210</name>
</gene>
<keyword evidence="1" id="KW-0677">Repeat</keyword>
<dbReference type="FunFam" id="1.25.40.10:FF:000090">
    <property type="entry name" value="Pentatricopeptide repeat-containing protein, chloroplastic"/>
    <property type="match status" value="1"/>
</dbReference>
<dbReference type="InterPro" id="IPR046848">
    <property type="entry name" value="E_motif"/>
</dbReference>
<evidence type="ECO:0000313" key="3">
    <source>
        <dbReference type="EMBL" id="GFZ08313.1"/>
    </source>
</evidence>
<proteinExistence type="predicted"/>
<evidence type="ECO:0000313" key="4">
    <source>
        <dbReference type="Proteomes" id="UP000585474"/>
    </source>
</evidence>
<dbReference type="GO" id="GO:0003723">
    <property type="term" value="F:RNA binding"/>
    <property type="evidence" value="ECO:0007669"/>
    <property type="project" value="InterPro"/>
</dbReference>
<dbReference type="InterPro" id="IPR002885">
    <property type="entry name" value="PPR_rpt"/>
</dbReference>
<dbReference type="Pfam" id="PF20431">
    <property type="entry name" value="E_motif"/>
    <property type="match status" value="1"/>
</dbReference>
<dbReference type="AlphaFoldDB" id="A0A7J0GBZ4"/>
<organism evidence="3 4">
    <name type="scientific">Actinidia rufa</name>
    <dbReference type="NCBI Taxonomy" id="165716"/>
    <lineage>
        <taxon>Eukaryota</taxon>
        <taxon>Viridiplantae</taxon>
        <taxon>Streptophyta</taxon>
        <taxon>Embryophyta</taxon>
        <taxon>Tracheophyta</taxon>
        <taxon>Spermatophyta</taxon>
        <taxon>Magnoliopsida</taxon>
        <taxon>eudicotyledons</taxon>
        <taxon>Gunneridae</taxon>
        <taxon>Pentapetalae</taxon>
        <taxon>asterids</taxon>
        <taxon>Ericales</taxon>
        <taxon>Actinidiaceae</taxon>
        <taxon>Actinidia</taxon>
    </lineage>
</organism>
<dbReference type="Proteomes" id="UP000585474">
    <property type="component" value="Unassembled WGS sequence"/>
</dbReference>
<keyword evidence="4" id="KW-1185">Reference proteome</keyword>
<evidence type="ECO:0000256" key="1">
    <source>
        <dbReference type="ARBA" id="ARBA00022737"/>
    </source>
</evidence>
<dbReference type="PANTHER" id="PTHR47926">
    <property type="entry name" value="PENTATRICOPEPTIDE REPEAT-CONTAINING PROTEIN"/>
    <property type="match status" value="1"/>
</dbReference>
<dbReference type="GO" id="GO:0009451">
    <property type="term" value="P:RNA modification"/>
    <property type="evidence" value="ECO:0007669"/>
    <property type="project" value="InterPro"/>
</dbReference>
<dbReference type="Pfam" id="PF13041">
    <property type="entry name" value="PPR_2"/>
    <property type="match status" value="1"/>
</dbReference>
<comment type="caution">
    <text evidence="3">The sequence shown here is derived from an EMBL/GenBank/DDBJ whole genome shotgun (WGS) entry which is preliminary data.</text>
</comment>